<evidence type="ECO:0000256" key="1">
    <source>
        <dbReference type="ARBA" id="ARBA00001946"/>
    </source>
</evidence>
<gene>
    <name evidence="5" type="ORF">ABID24_003150</name>
</gene>
<evidence type="ECO:0000256" key="4">
    <source>
        <dbReference type="ARBA" id="ARBA00022842"/>
    </source>
</evidence>
<sequence length="233" mass="26665">MIKTVIFDIDNTLYDYDSAHLFGMEALTAYCIKEFHISEQQIRSCYDKAMKIMAKRIGTDSAAIHSRMLRFQCMTELLSQPLFPHVENMYHAYWDTMIANAKPSPGILKVLEELKTRHIRIGIGTDMTASIQFKKLKKFGFDSYLDFVVTSQETGVEKPHPHFFEVCLEKAGCAADSCVFIGDNLKKDVQGACDCGLFGVWYSQEKIPEKENRFPVITTFTDLEKFLQVCKIL</sequence>
<dbReference type="RefSeq" id="WP_173752182.1">
    <property type="nucleotide sequence ID" value="NZ_BAABXP010000002.1"/>
</dbReference>
<evidence type="ECO:0000313" key="5">
    <source>
        <dbReference type="EMBL" id="MET3751888.1"/>
    </source>
</evidence>
<keyword evidence="2" id="KW-0479">Metal-binding</keyword>
<reference evidence="5 6" key="1">
    <citation type="submission" date="2024-06" db="EMBL/GenBank/DDBJ databases">
        <title>Genomic Encyclopedia of Type Strains, Phase IV (KMG-IV): sequencing the most valuable type-strain genomes for metagenomic binning, comparative biology and taxonomic classification.</title>
        <authorList>
            <person name="Goeker M."/>
        </authorList>
    </citation>
    <scope>NUCLEOTIDE SEQUENCE [LARGE SCALE GENOMIC DNA]</scope>
    <source>
        <strain evidence="5 6">DSM 29492</strain>
    </source>
</reference>
<dbReference type="SFLD" id="SFLDG01129">
    <property type="entry name" value="C1.5:_HAD__Beta-PGM__Phosphata"/>
    <property type="match status" value="1"/>
</dbReference>
<dbReference type="InterPro" id="IPR051400">
    <property type="entry name" value="HAD-like_hydrolase"/>
</dbReference>
<dbReference type="PANTHER" id="PTHR46470:SF2">
    <property type="entry name" value="GLYCERALDEHYDE 3-PHOSPHATE PHOSPHATASE"/>
    <property type="match status" value="1"/>
</dbReference>
<dbReference type="GO" id="GO:0016787">
    <property type="term" value="F:hydrolase activity"/>
    <property type="evidence" value="ECO:0007669"/>
    <property type="project" value="UniProtKB-KW"/>
</dbReference>
<dbReference type="SFLD" id="SFLDS00003">
    <property type="entry name" value="Haloacid_Dehalogenase"/>
    <property type="match status" value="1"/>
</dbReference>
<dbReference type="InterPro" id="IPR041492">
    <property type="entry name" value="HAD_2"/>
</dbReference>
<dbReference type="SFLD" id="SFLDG01135">
    <property type="entry name" value="C1.5.6:_HAD__Beta-PGM__Phospha"/>
    <property type="match status" value="1"/>
</dbReference>
<dbReference type="EMBL" id="JBEPMJ010000030">
    <property type="protein sequence ID" value="MET3751888.1"/>
    <property type="molecule type" value="Genomic_DNA"/>
</dbReference>
<dbReference type="NCBIfam" id="TIGR01549">
    <property type="entry name" value="HAD-SF-IA-v1"/>
    <property type="match status" value="1"/>
</dbReference>
<dbReference type="Gene3D" id="3.40.50.1000">
    <property type="entry name" value="HAD superfamily/HAD-like"/>
    <property type="match status" value="1"/>
</dbReference>
<keyword evidence="3 5" id="KW-0378">Hydrolase</keyword>
<keyword evidence="4" id="KW-0460">Magnesium</keyword>
<dbReference type="Proteomes" id="UP001549106">
    <property type="component" value="Unassembled WGS sequence"/>
</dbReference>
<organism evidence="5 6">
    <name type="scientific">Blautia caecimuris</name>
    <dbReference type="NCBI Taxonomy" id="1796615"/>
    <lineage>
        <taxon>Bacteria</taxon>
        <taxon>Bacillati</taxon>
        <taxon>Bacillota</taxon>
        <taxon>Clostridia</taxon>
        <taxon>Lachnospirales</taxon>
        <taxon>Lachnospiraceae</taxon>
        <taxon>Blautia</taxon>
    </lineage>
</organism>
<evidence type="ECO:0000256" key="3">
    <source>
        <dbReference type="ARBA" id="ARBA00022801"/>
    </source>
</evidence>
<dbReference type="InterPro" id="IPR036412">
    <property type="entry name" value="HAD-like_sf"/>
</dbReference>
<name>A0ABV2M8Y4_9FIRM</name>
<evidence type="ECO:0000256" key="2">
    <source>
        <dbReference type="ARBA" id="ARBA00022723"/>
    </source>
</evidence>
<dbReference type="PANTHER" id="PTHR46470">
    <property type="entry name" value="N-ACYLNEURAMINATE-9-PHOSPHATASE"/>
    <property type="match status" value="1"/>
</dbReference>
<dbReference type="SUPFAM" id="SSF56784">
    <property type="entry name" value="HAD-like"/>
    <property type="match status" value="1"/>
</dbReference>
<accession>A0ABV2M8Y4</accession>
<proteinExistence type="predicted"/>
<comment type="cofactor">
    <cofactor evidence="1">
        <name>Mg(2+)</name>
        <dbReference type="ChEBI" id="CHEBI:18420"/>
    </cofactor>
</comment>
<dbReference type="InterPro" id="IPR006439">
    <property type="entry name" value="HAD-SF_hydro_IA"/>
</dbReference>
<evidence type="ECO:0000313" key="6">
    <source>
        <dbReference type="Proteomes" id="UP001549106"/>
    </source>
</evidence>
<keyword evidence="6" id="KW-1185">Reference proteome</keyword>
<dbReference type="Gene3D" id="1.10.150.520">
    <property type="match status" value="1"/>
</dbReference>
<dbReference type="Pfam" id="PF13419">
    <property type="entry name" value="HAD_2"/>
    <property type="match status" value="1"/>
</dbReference>
<comment type="caution">
    <text evidence="5">The sequence shown here is derived from an EMBL/GenBank/DDBJ whole genome shotgun (WGS) entry which is preliminary data.</text>
</comment>
<protein>
    <submittedName>
        <fullName evidence="5">Hydrolase of the HAD superfamily</fullName>
    </submittedName>
</protein>
<dbReference type="InterPro" id="IPR023214">
    <property type="entry name" value="HAD_sf"/>
</dbReference>